<keyword evidence="4 8" id="KW-0747">Spliceosome</keyword>
<dbReference type="AlphaFoldDB" id="A0AAE2D261"/>
<comment type="caution">
    <text evidence="11">The sequence shown here is derived from an EMBL/GenBank/DDBJ whole genome shotgun (WGS) entry which is preliminary data.</text>
</comment>
<keyword evidence="7 8" id="KW-0539">Nucleus</keyword>
<name>A0AAE2D261_SCHME</name>
<evidence type="ECO:0000256" key="6">
    <source>
        <dbReference type="ARBA" id="ARBA00023187"/>
    </source>
</evidence>
<evidence type="ECO:0000313" key="12">
    <source>
        <dbReference type="Proteomes" id="UP001292079"/>
    </source>
</evidence>
<evidence type="ECO:0000256" key="9">
    <source>
        <dbReference type="SAM" id="Coils"/>
    </source>
</evidence>
<sequence length="338" mass="39004">MTERKVLNKYFPPDYDPSKIPRLRRGDRRKQFNIRTMAPFNMRCNTCNGYIYKAKKFNSRMETAENVDYLGLRHYRFYIRCPLCCAEIIWRTDLESGDYVLESGAKRNFEALKTAEELEAKRQAEEEEELANNPMKLLEKRTDQSKQEMEMVEVIEDLKQLNQRQATMEADHVLLRQMWQEEEAVKEAEKEADDALIKELLASRSEQLHSLPVESDSSSVSKPNKMPALRDLMNSTKKAPNEIGKSYLKRQLQGVLLLRKQSSEAKVKKLDTDSKASIANEFDTSSAIINNSQKSDKSEDSKTIQLMSRTTRNDNNNNNPQPCLSLPGMVYSDHSDSD</sequence>
<evidence type="ECO:0000313" key="11">
    <source>
        <dbReference type="EMBL" id="KAK4468668.1"/>
    </source>
</evidence>
<gene>
    <name evidence="11" type="ORF">MN116_007852</name>
</gene>
<evidence type="ECO:0000256" key="2">
    <source>
        <dbReference type="ARBA" id="ARBA00022664"/>
    </source>
</evidence>
<proteinExistence type="inferred from homology"/>
<evidence type="ECO:0000256" key="7">
    <source>
        <dbReference type="ARBA" id="ARBA00023242"/>
    </source>
</evidence>
<dbReference type="GO" id="GO:0046872">
    <property type="term" value="F:metal ion binding"/>
    <property type="evidence" value="ECO:0007669"/>
    <property type="project" value="UniProtKB-KW"/>
</dbReference>
<evidence type="ECO:0000256" key="1">
    <source>
        <dbReference type="ARBA" id="ARBA00004123"/>
    </source>
</evidence>
<dbReference type="InterPro" id="IPR007590">
    <property type="entry name" value="Saf4/Yju2"/>
</dbReference>
<reference evidence="11" key="1">
    <citation type="submission" date="2022-04" db="EMBL/GenBank/DDBJ databases">
        <authorList>
            <person name="Xu L."/>
            <person name="Lv Z."/>
        </authorList>
    </citation>
    <scope>NUCLEOTIDE SEQUENCE</scope>
    <source>
        <strain evidence="11">LV_2022a</strain>
    </source>
</reference>
<dbReference type="GO" id="GO:0071006">
    <property type="term" value="C:U2-type catalytic step 1 spliceosome"/>
    <property type="evidence" value="ECO:0007669"/>
    <property type="project" value="UniProtKB-UniRule"/>
</dbReference>
<comment type="similarity">
    <text evidence="8">Belongs to the CWC16 family. YJU2 subfamily.</text>
</comment>
<evidence type="ECO:0000256" key="4">
    <source>
        <dbReference type="ARBA" id="ARBA00022728"/>
    </source>
</evidence>
<evidence type="ECO:0000256" key="5">
    <source>
        <dbReference type="ARBA" id="ARBA00022833"/>
    </source>
</evidence>
<feature type="binding site" evidence="8">
    <location>
        <position position="47"/>
    </location>
    <ligand>
        <name>Zn(2+)</name>
        <dbReference type="ChEBI" id="CHEBI:29105"/>
    </ligand>
</feature>
<feature type="binding site" evidence="8">
    <location>
        <position position="81"/>
    </location>
    <ligand>
        <name>Zn(2+)</name>
        <dbReference type="ChEBI" id="CHEBI:29105"/>
    </ligand>
</feature>
<keyword evidence="12" id="KW-1185">Reference proteome</keyword>
<accession>A0AAE2D261</accession>
<comment type="function">
    <text evidence="8">Part of the spliceosome which catalyzes two sequential transesterification reactions, first the excision of the non-coding intron from pre-mRNA and then the ligation of the coding exons to form the mature mRNA. Plays a role in stabilizing the structure of the spliceosome catalytic core and docking of the branch helix into the active site, producing 5'-exon and lariat intron-3'-intermediates.</text>
</comment>
<dbReference type="Proteomes" id="UP001292079">
    <property type="component" value="Unassembled WGS sequence"/>
</dbReference>
<dbReference type="Pfam" id="PF04502">
    <property type="entry name" value="Saf4_Yju2"/>
    <property type="match status" value="1"/>
</dbReference>
<feature type="binding site" evidence="8">
    <location>
        <position position="84"/>
    </location>
    <ligand>
        <name>Zn(2+)</name>
        <dbReference type="ChEBI" id="CHEBI:29105"/>
    </ligand>
</feature>
<evidence type="ECO:0000256" key="8">
    <source>
        <dbReference type="HAMAP-Rule" id="MF_03226"/>
    </source>
</evidence>
<dbReference type="HAMAP" id="MF_03226">
    <property type="entry name" value="YJU2"/>
    <property type="match status" value="1"/>
</dbReference>
<comment type="subunit">
    <text evidence="8">Component of the spliceosome. Present in the activated B complex, the catalytically activated B* complex which catalyzes the branching, the catalytic step 1 C complex catalyzing the exon ligation, and the postcatalytic P complex containing the ligated exons (mRNA) and the excised lariat intron.</text>
</comment>
<comment type="subcellular location">
    <subcellularLocation>
        <location evidence="1 8">Nucleus</location>
    </subcellularLocation>
</comment>
<keyword evidence="6" id="KW-0508">mRNA splicing</keyword>
<dbReference type="PANTHER" id="PTHR12111">
    <property type="entry name" value="SPLICING FACTOR YJU2"/>
    <property type="match status" value="1"/>
</dbReference>
<keyword evidence="5 8" id="KW-0862">Zinc</keyword>
<evidence type="ECO:0000256" key="3">
    <source>
        <dbReference type="ARBA" id="ARBA00022723"/>
    </source>
</evidence>
<keyword evidence="3 8" id="KW-0479">Metal-binding</keyword>
<dbReference type="InterPro" id="IPR043701">
    <property type="entry name" value="Yju2"/>
</dbReference>
<reference evidence="11" key="2">
    <citation type="journal article" date="2023" name="Infect Dis Poverty">
        <title>Chromosome-scale genome of the human blood fluke Schistosoma mekongi and its implications for public health.</title>
        <authorList>
            <person name="Zhou M."/>
            <person name="Xu L."/>
            <person name="Xu D."/>
            <person name="Chen W."/>
            <person name="Khan J."/>
            <person name="Hu Y."/>
            <person name="Huang H."/>
            <person name="Wei H."/>
            <person name="Zhang Y."/>
            <person name="Chusongsang P."/>
            <person name="Tanasarnprasert K."/>
            <person name="Hu X."/>
            <person name="Limpanont Y."/>
            <person name="Lv Z."/>
        </authorList>
    </citation>
    <scope>NUCLEOTIDE SEQUENCE</scope>
    <source>
        <strain evidence="11">LV_2022a</strain>
    </source>
</reference>
<organism evidence="11 12">
    <name type="scientific">Schistosoma mekongi</name>
    <name type="common">Parasitic worm</name>
    <dbReference type="NCBI Taxonomy" id="38744"/>
    <lineage>
        <taxon>Eukaryota</taxon>
        <taxon>Metazoa</taxon>
        <taxon>Spiralia</taxon>
        <taxon>Lophotrochozoa</taxon>
        <taxon>Platyhelminthes</taxon>
        <taxon>Trematoda</taxon>
        <taxon>Digenea</taxon>
        <taxon>Strigeidida</taxon>
        <taxon>Schistosomatoidea</taxon>
        <taxon>Schistosomatidae</taxon>
        <taxon>Schistosoma</taxon>
    </lineage>
</organism>
<dbReference type="PANTHER" id="PTHR12111:SF1">
    <property type="entry name" value="SPLICING FACTOR YJU2"/>
    <property type="match status" value="1"/>
</dbReference>
<feature type="coiled-coil region" evidence="9">
    <location>
        <begin position="108"/>
        <end position="198"/>
    </location>
</feature>
<dbReference type="GO" id="GO:0000349">
    <property type="term" value="P:generation of catalytic spliceosome for first transesterification step"/>
    <property type="evidence" value="ECO:0007669"/>
    <property type="project" value="UniProtKB-UniRule"/>
</dbReference>
<evidence type="ECO:0000256" key="10">
    <source>
        <dbReference type="SAM" id="MobiDB-lite"/>
    </source>
</evidence>
<keyword evidence="9" id="KW-0175">Coiled coil</keyword>
<keyword evidence="2" id="KW-0507">mRNA processing</keyword>
<feature type="region of interest" description="Disordered" evidence="10">
    <location>
        <begin position="288"/>
        <end position="338"/>
    </location>
</feature>
<feature type="binding site" evidence="8">
    <location>
        <position position="44"/>
    </location>
    <ligand>
        <name>Zn(2+)</name>
        <dbReference type="ChEBI" id="CHEBI:29105"/>
    </ligand>
</feature>
<protein>
    <recommendedName>
        <fullName evidence="8">Splicing factor YJU2</fullName>
    </recommendedName>
</protein>
<dbReference type="EMBL" id="JALJAT010000006">
    <property type="protein sequence ID" value="KAK4468668.1"/>
    <property type="molecule type" value="Genomic_DNA"/>
</dbReference>